<sequence length="346" mass="37533">MSILIACHPASLAASHALARAITASEDAAWDIDNKYYTARVDVKVRHVDEQGQGQGQGVDLGDAMVVIWAFTDSAHATPPPILPPLLARHPSIDLLYSVRLPTSSSSSSSSSSSFEARFDPETDQDAADTFHAEYINLSSLDDPASRTLKQLQDALQTVPWPTMVRKPLPQHRNPPRASPPPPPREREKVVVEDEGGDEDVDWTREQHALNAWLDADGEAFPRSRQDLGAARTTTTATTTFEDDFHPSTSSPSPSPSPSPSSEEYTPFQSGPGLAHDDPTQSPSSPSDDPFLPHDPSPLIAHLSTIRHHLTTISDADERRTLAAQHVERLFAGLGIDLESGDLEDA</sequence>
<keyword evidence="3" id="KW-1185">Reference proteome</keyword>
<protein>
    <submittedName>
        <fullName evidence="2">Uncharacterized protein</fullName>
    </submittedName>
</protein>
<gene>
    <name evidence="2" type="ORF">NliqN6_1561</name>
</gene>
<dbReference type="AlphaFoldDB" id="A0A8H3TRZ5"/>
<feature type="region of interest" description="Disordered" evidence="1">
    <location>
        <begin position="238"/>
        <end position="300"/>
    </location>
</feature>
<dbReference type="Proteomes" id="UP000620104">
    <property type="component" value="Unassembled WGS sequence"/>
</dbReference>
<reference evidence="2" key="1">
    <citation type="submission" date="2020-07" db="EMBL/GenBank/DDBJ databases">
        <title>Draft Genome Sequence of a Deep-Sea Yeast, Naganishia (Cryptococcus) liquefaciens strain N6.</title>
        <authorList>
            <person name="Han Y.W."/>
            <person name="Kajitani R."/>
            <person name="Morimoto H."/>
            <person name="Parhat M."/>
            <person name="Tsubouchi H."/>
            <person name="Bakenova O."/>
            <person name="Ogata M."/>
            <person name="Argunhan B."/>
            <person name="Aoki R."/>
            <person name="Kajiwara S."/>
            <person name="Itoh T."/>
            <person name="Iwasaki H."/>
        </authorList>
    </citation>
    <scope>NUCLEOTIDE SEQUENCE</scope>
    <source>
        <strain evidence="2">N6</strain>
    </source>
</reference>
<evidence type="ECO:0000313" key="3">
    <source>
        <dbReference type="Proteomes" id="UP000620104"/>
    </source>
</evidence>
<proteinExistence type="predicted"/>
<name>A0A8H3TRZ5_9TREE</name>
<feature type="compositionally biased region" description="Low complexity" evidence="1">
    <location>
        <begin position="104"/>
        <end position="114"/>
    </location>
</feature>
<feature type="region of interest" description="Disordered" evidence="1">
    <location>
        <begin position="160"/>
        <end position="201"/>
    </location>
</feature>
<feature type="region of interest" description="Disordered" evidence="1">
    <location>
        <begin position="102"/>
        <end position="122"/>
    </location>
</feature>
<dbReference type="EMBL" id="BLZA01000010">
    <property type="protein sequence ID" value="GHJ85159.1"/>
    <property type="molecule type" value="Genomic_DNA"/>
</dbReference>
<feature type="compositionally biased region" description="Low complexity" evidence="1">
    <location>
        <begin position="280"/>
        <end position="290"/>
    </location>
</feature>
<evidence type="ECO:0000313" key="2">
    <source>
        <dbReference type="EMBL" id="GHJ85159.1"/>
    </source>
</evidence>
<organism evidence="2 3">
    <name type="scientific">Naganishia liquefaciens</name>
    <dbReference type="NCBI Taxonomy" id="104408"/>
    <lineage>
        <taxon>Eukaryota</taxon>
        <taxon>Fungi</taxon>
        <taxon>Dikarya</taxon>
        <taxon>Basidiomycota</taxon>
        <taxon>Agaricomycotina</taxon>
        <taxon>Tremellomycetes</taxon>
        <taxon>Filobasidiales</taxon>
        <taxon>Filobasidiaceae</taxon>
        <taxon>Naganishia</taxon>
    </lineage>
</organism>
<dbReference type="OrthoDB" id="10261384at2759"/>
<evidence type="ECO:0000256" key="1">
    <source>
        <dbReference type="SAM" id="MobiDB-lite"/>
    </source>
</evidence>
<accession>A0A8H3TRZ5</accession>
<comment type="caution">
    <text evidence="2">The sequence shown here is derived from an EMBL/GenBank/DDBJ whole genome shotgun (WGS) entry which is preliminary data.</text>
</comment>